<feature type="transmembrane region" description="Helical" evidence="5">
    <location>
        <begin position="212"/>
        <end position="232"/>
    </location>
</feature>
<comment type="subcellular location">
    <subcellularLocation>
        <location evidence="1">Membrane</location>
        <topology evidence="1">Multi-pass membrane protein</topology>
    </subcellularLocation>
</comment>
<evidence type="ECO:0000256" key="2">
    <source>
        <dbReference type="ARBA" id="ARBA00022692"/>
    </source>
</evidence>
<feature type="transmembrane region" description="Helical" evidence="5">
    <location>
        <begin position="153"/>
        <end position="173"/>
    </location>
</feature>
<dbReference type="GO" id="GO:0005385">
    <property type="term" value="F:zinc ion transmembrane transporter activity"/>
    <property type="evidence" value="ECO:0007669"/>
    <property type="project" value="TreeGrafter"/>
</dbReference>
<feature type="transmembrane region" description="Helical" evidence="5">
    <location>
        <begin position="54"/>
        <end position="70"/>
    </location>
</feature>
<organism evidence="6 7">
    <name type="scientific">Novipirellula aureliae</name>
    <dbReference type="NCBI Taxonomy" id="2527966"/>
    <lineage>
        <taxon>Bacteria</taxon>
        <taxon>Pseudomonadati</taxon>
        <taxon>Planctomycetota</taxon>
        <taxon>Planctomycetia</taxon>
        <taxon>Pirellulales</taxon>
        <taxon>Pirellulaceae</taxon>
        <taxon>Novipirellula</taxon>
    </lineage>
</organism>
<name>A0A5C6DYG1_9BACT</name>
<dbReference type="EMBL" id="SJPY01000005">
    <property type="protein sequence ID" value="TWU39909.1"/>
    <property type="molecule type" value="Genomic_DNA"/>
</dbReference>
<evidence type="ECO:0000313" key="6">
    <source>
        <dbReference type="EMBL" id="TWU39909.1"/>
    </source>
</evidence>
<keyword evidence="7" id="KW-1185">Reference proteome</keyword>
<comment type="caution">
    <text evidence="6">The sequence shown here is derived from an EMBL/GenBank/DDBJ whole genome shotgun (WGS) entry which is preliminary data.</text>
</comment>
<evidence type="ECO:0000313" key="7">
    <source>
        <dbReference type="Proteomes" id="UP000315471"/>
    </source>
</evidence>
<evidence type="ECO:0000256" key="4">
    <source>
        <dbReference type="ARBA" id="ARBA00023136"/>
    </source>
</evidence>
<protein>
    <submittedName>
        <fullName evidence="6">Zinc transporter ZupT</fullName>
    </submittedName>
</protein>
<dbReference type="Proteomes" id="UP000315471">
    <property type="component" value="Unassembled WGS sequence"/>
</dbReference>
<dbReference type="PANTHER" id="PTHR16950:SF16">
    <property type="entry name" value="ZINC TRANSPORTER ZIP13"/>
    <property type="match status" value="1"/>
</dbReference>
<keyword evidence="4 5" id="KW-0472">Membrane</keyword>
<evidence type="ECO:0000256" key="5">
    <source>
        <dbReference type="SAM" id="Phobius"/>
    </source>
</evidence>
<dbReference type="GO" id="GO:0006882">
    <property type="term" value="P:intracellular zinc ion homeostasis"/>
    <property type="evidence" value="ECO:0007669"/>
    <property type="project" value="TreeGrafter"/>
</dbReference>
<keyword evidence="2 5" id="KW-0812">Transmembrane</keyword>
<feature type="transmembrane region" description="Helical" evidence="5">
    <location>
        <begin position="22"/>
        <end position="42"/>
    </location>
</feature>
<gene>
    <name evidence="6" type="ORF">Q31b_32250</name>
</gene>
<accession>A0A5C6DYG1</accession>
<keyword evidence="3 5" id="KW-1133">Transmembrane helix</keyword>
<feature type="transmembrane region" description="Helical" evidence="5">
    <location>
        <begin position="179"/>
        <end position="200"/>
    </location>
</feature>
<dbReference type="Pfam" id="PF02535">
    <property type="entry name" value="Zip"/>
    <property type="match status" value="2"/>
</dbReference>
<sequence>MSVISLVGTVTLVIKKETLDKLLLPLVAFAAGSLIGGAVLHMIPEAVDKMHNSLAIYLWLLAGFMLFLALEQFLHWHHTHNATADDTPPLTYLILIADAIHNLIGGMFVAASFMVDVRLGITAWLVAAAHEVPQELGDFGVLVHGGWTTTKALIFNFFCSATFLAGGILAYAVSDQINVVFLVPFAAGNFLYIGAADLIPEIKHHHSIKTNVLHFAAFSLGIGLLLAVRLVGG</sequence>
<evidence type="ECO:0000256" key="1">
    <source>
        <dbReference type="ARBA" id="ARBA00004141"/>
    </source>
</evidence>
<feature type="transmembrane region" description="Helical" evidence="5">
    <location>
        <begin position="90"/>
        <end position="115"/>
    </location>
</feature>
<dbReference type="AlphaFoldDB" id="A0A5C6DYG1"/>
<reference evidence="6 7" key="1">
    <citation type="submission" date="2019-02" db="EMBL/GenBank/DDBJ databases">
        <title>Deep-cultivation of Planctomycetes and their phenomic and genomic characterization uncovers novel biology.</title>
        <authorList>
            <person name="Wiegand S."/>
            <person name="Jogler M."/>
            <person name="Boedeker C."/>
            <person name="Pinto D."/>
            <person name="Vollmers J."/>
            <person name="Rivas-Marin E."/>
            <person name="Kohn T."/>
            <person name="Peeters S.H."/>
            <person name="Heuer A."/>
            <person name="Rast P."/>
            <person name="Oberbeckmann S."/>
            <person name="Bunk B."/>
            <person name="Jeske O."/>
            <person name="Meyerdierks A."/>
            <person name="Storesund J.E."/>
            <person name="Kallscheuer N."/>
            <person name="Luecker S."/>
            <person name="Lage O.M."/>
            <person name="Pohl T."/>
            <person name="Merkel B.J."/>
            <person name="Hornburger P."/>
            <person name="Mueller R.-W."/>
            <person name="Bruemmer F."/>
            <person name="Labrenz M."/>
            <person name="Spormann A.M."/>
            <person name="Op Den Camp H."/>
            <person name="Overmann J."/>
            <person name="Amann R."/>
            <person name="Jetten M.S.M."/>
            <person name="Mascher T."/>
            <person name="Medema M.H."/>
            <person name="Devos D.P."/>
            <person name="Kaster A.-K."/>
            <person name="Ovreas L."/>
            <person name="Rohde M."/>
            <person name="Galperin M.Y."/>
            <person name="Jogler C."/>
        </authorList>
    </citation>
    <scope>NUCLEOTIDE SEQUENCE [LARGE SCALE GENOMIC DNA]</scope>
    <source>
        <strain evidence="6 7">Q31b</strain>
    </source>
</reference>
<dbReference type="InterPro" id="IPR003689">
    <property type="entry name" value="ZIP"/>
</dbReference>
<evidence type="ECO:0000256" key="3">
    <source>
        <dbReference type="ARBA" id="ARBA00022989"/>
    </source>
</evidence>
<dbReference type="GO" id="GO:0016020">
    <property type="term" value="C:membrane"/>
    <property type="evidence" value="ECO:0007669"/>
    <property type="project" value="UniProtKB-SubCell"/>
</dbReference>
<dbReference type="PANTHER" id="PTHR16950">
    <property type="entry name" value="ZINC TRANSPORTER SLC39A7 HISTIDINE-RICH MEMBRANE PROTEIN KE4"/>
    <property type="match status" value="1"/>
</dbReference>
<proteinExistence type="predicted"/>